<comment type="similarity">
    <text evidence="2">Belongs to the ketopantoate reductase family.</text>
</comment>
<dbReference type="Pfam" id="PF04479">
    <property type="entry name" value="RTA1"/>
    <property type="match status" value="1"/>
</dbReference>
<feature type="transmembrane region" description="Helical" evidence="9">
    <location>
        <begin position="765"/>
        <end position="787"/>
    </location>
</feature>
<feature type="transmembrane region" description="Helical" evidence="9">
    <location>
        <begin position="726"/>
        <end position="745"/>
    </location>
</feature>
<sequence length="890" mass="99615">MTSPKDRVLLIGSGGIGTIAALNLERGGLAEVTSVLRSNFQVVRTKGFTIRSCQHGDIHNWRPTESLDAIPNRYDAQGRPFDYIVCCTKNIPDIIPTLCDIIAPAVTPGHTAIVLIQNGLNIERPFIHRFPNNVIISGISRIDAHEVAPGVIEQKQNDLLHIGAFNNPSLHLKVQEAAAKRFVEIYSMGGKTTCLYQPDVDFDRWSKLVYNASFNPICALARLNTGELQRTGRVVDTLVIPAMKEVLAVAEKAGHALPESIINDTIRSNPINDNITPSMQIDLEKGNFIEHENIIGEVVREGHERGVATPVLSILYELCCAVQWKLKGKRNDLTIDACIAGLSSRFAPRLSSPQTPAAAPNLGLLDLELMHNFCTSTYATLSNDSAIRDLWRIRIVRLCLNCDYAMLAILSVSALHLSHFSTERREFLRERAITYHNQALSIASAFIDAYNDKNAQHLFAFSILTIYYSFAQTPEHDDGPYPPWVVLIKGCTSFMALARSTLLVGPFSALLQKARRRLELREQTFKTDYMQQLRFFVDETITDSERRSVYHDAIHGLNQTYGSHRMRDAKIAKGYGHRVEVEAGLQPAHQPRNRFQLKLQAKMELFPRIDTLADGKVDFKLYRYTPSFPAAIVATVIFAILSCLHIWRLSKARAWYFIPFTIGGAFETIGYAARIVSHNNKESVPAYSVQAILILVAPALFAASIYMILGRIIISLRAQHLSLIPVRWLTKVFVCGDIVSFSLQAAGGGIQASGTIEAYDRGEKIILAGLFIQIVVFGFFVITSGLFHRKCLKNPTLAARENAFPWKLDLKVLYTVSIIILVRSVFRVVEYLQGNGGYLISHEVFLYIFDAILMAIVMVIFLIWYVDHLQYKDGNEYDLEPCVVDETNSS</sequence>
<dbReference type="GO" id="GO:0015940">
    <property type="term" value="P:pantothenate biosynthetic process"/>
    <property type="evidence" value="ECO:0007669"/>
    <property type="project" value="InterPro"/>
</dbReference>
<evidence type="ECO:0000256" key="4">
    <source>
        <dbReference type="ARBA" id="ARBA00022857"/>
    </source>
</evidence>
<comment type="caution">
    <text evidence="12">The sequence shown here is derived from an EMBL/GenBank/DDBJ whole genome shotgun (WGS) entry which is preliminary data.</text>
</comment>
<dbReference type="InterPro" id="IPR013752">
    <property type="entry name" value="KPA_reductase"/>
</dbReference>
<dbReference type="SUPFAM" id="SSF48179">
    <property type="entry name" value="6-phosphogluconate dehydrogenase C-terminal domain-like"/>
    <property type="match status" value="1"/>
</dbReference>
<dbReference type="Pfam" id="PF11951">
    <property type="entry name" value="Fungal_trans_2"/>
    <property type="match status" value="1"/>
</dbReference>
<dbReference type="Pfam" id="PF08546">
    <property type="entry name" value="ApbA_C"/>
    <property type="match status" value="1"/>
</dbReference>
<keyword evidence="3 9" id="KW-0812">Transmembrane</keyword>
<dbReference type="EMBL" id="AFQF01003009">
    <property type="protein sequence ID" value="EGU77294.1"/>
    <property type="molecule type" value="Genomic_DNA"/>
</dbReference>
<feature type="domain" description="Ketopantoate reductase N-terminal" evidence="10">
    <location>
        <begin position="8"/>
        <end position="166"/>
    </location>
</feature>
<keyword evidence="4" id="KW-0521">NADP</keyword>
<dbReference type="FunFam" id="1.10.1040.10:FF:000017">
    <property type="entry name" value="2-dehydropantoate 2-reductase"/>
    <property type="match status" value="1"/>
</dbReference>
<comment type="subcellular location">
    <subcellularLocation>
        <location evidence="1">Membrane</location>
        <topology evidence="1">Multi-pass membrane protein</topology>
    </subcellularLocation>
</comment>
<feature type="transmembrane region" description="Helical" evidence="9">
    <location>
        <begin position="628"/>
        <end position="647"/>
    </location>
</feature>
<dbReference type="InterPro" id="IPR013332">
    <property type="entry name" value="KPR_N"/>
</dbReference>
<feature type="transmembrane region" description="Helical" evidence="9">
    <location>
        <begin position="692"/>
        <end position="714"/>
    </location>
</feature>
<reference evidence="12" key="1">
    <citation type="journal article" date="2012" name="Mol. Plant Microbe Interact.">
        <title>A highly conserved effector in Fusarium oxysporum is required for full virulence on Arabidopsis.</title>
        <authorList>
            <person name="Thatcher L.F."/>
            <person name="Gardiner D.M."/>
            <person name="Kazan K."/>
            <person name="Manners J."/>
        </authorList>
    </citation>
    <scope>NUCLEOTIDE SEQUENCE [LARGE SCALE GENOMIC DNA]</scope>
    <source>
        <strain evidence="12">Fo5176</strain>
    </source>
</reference>
<accession>F9G0J6</accession>
<name>F9G0J6_FUSOF</name>
<evidence type="ECO:0000256" key="1">
    <source>
        <dbReference type="ARBA" id="ARBA00004141"/>
    </source>
</evidence>
<protein>
    <recommendedName>
        <fullName evidence="13">2-dehydropantoate 2-reductase</fullName>
    </recommendedName>
</protein>
<feature type="transmembrane region" description="Helical" evidence="9">
    <location>
        <begin position="846"/>
        <end position="866"/>
    </location>
</feature>
<evidence type="ECO:0000256" key="6">
    <source>
        <dbReference type="ARBA" id="ARBA00023002"/>
    </source>
</evidence>
<dbReference type="PaxDb" id="5507-FOXG_12046P0"/>
<evidence type="ECO:0000259" key="11">
    <source>
        <dbReference type="Pfam" id="PF08546"/>
    </source>
</evidence>
<dbReference type="Gene3D" id="3.40.50.720">
    <property type="entry name" value="NAD(P)-binding Rossmann-like Domain"/>
    <property type="match status" value="1"/>
</dbReference>
<dbReference type="Gene3D" id="1.10.1040.10">
    <property type="entry name" value="N-(1-d-carboxylethyl)-l-norvaline Dehydrogenase, domain 2"/>
    <property type="match status" value="1"/>
</dbReference>
<dbReference type="PANTHER" id="PTHR31465:SF1">
    <property type="entry name" value="PROTEIN RTA1-RELATED"/>
    <property type="match status" value="1"/>
</dbReference>
<dbReference type="InterPro" id="IPR013328">
    <property type="entry name" value="6PGD_dom2"/>
</dbReference>
<keyword evidence="5 9" id="KW-1133">Transmembrane helix</keyword>
<dbReference type="NCBIfam" id="TIGR00745">
    <property type="entry name" value="apbA_panE"/>
    <property type="match status" value="1"/>
</dbReference>
<feature type="domain" description="Ketopantoate reductase C-terminal" evidence="11">
    <location>
        <begin position="202"/>
        <end position="319"/>
    </location>
</feature>
<dbReference type="InterPro" id="IPR036291">
    <property type="entry name" value="NAD(P)-bd_dom_sf"/>
</dbReference>
<dbReference type="OrthoDB" id="3609at2759"/>
<feature type="transmembrane region" description="Helical" evidence="9">
    <location>
        <begin position="808"/>
        <end position="826"/>
    </location>
</feature>
<proteinExistence type="inferred from homology"/>
<evidence type="ECO:0008006" key="13">
    <source>
        <dbReference type="Google" id="ProtNLM"/>
    </source>
</evidence>
<dbReference type="GO" id="GO:0008677">
    <property type="term" value="F:2-dehydropantoate 2-reductase activity"/>
    <property type="evidence" value="ECO:0007669"/>
    <property type="project" value="InterPro"/>
</dbReference>
<evidence type="ECO:0000256" key="7">
    <source>
        <dbReference type="ARBA" id="ARBA00023136"/>
    </source>
</evidence>
<dbReference type="Pfam" id="PF02558">
    <property type="entry name" value="ApbA"/>
    <property type="match status" value="1"/>
</dbReference>
<keyword evidence="6" id="KW-0560">Oxidoreductase</keyword>
<dbReference type="PANTHER" id="PTHR31465">
    <property type="entry name" value="PROTEIN RTA1-RELATED"/>
    <property type="match status" value="1"/>
</dbReference>
<evidence type="ECO:0000256" key="8">
    <source>
        <dbReference type="ARBA" id="ARBA00023242"/>
    </source>
</evidence>
<feature type="transmembrane region" description="Helical" evidence="9">
    <location>
        <begin position="654"/>
        <end position="672"/>
    </location>
</feature>
<dbReference type="AlphaFoldDB" id="F9G0J6"/>
<dbReference type="InterPro" id="IPR008927">
    <property type="entry name" value="6-PGluconate_DH-like_C_sf"/>
</dbReference>
<gene>
    <name evidence="12" type="ORF">FOXB_12178</name>
</gene>
<evidence type="ECO:0000256" key="5">
    <source>
        <dbReference type="ARBA" id="ARBA00022989"/>
    </source>
</evidence>
<keyword evidence="7 9" id="KW-0472">Membrane</keyword>
<keyword evidence="8" id="KW-0539">Nucleus</keyword>
<dbReference type="InterPro" id="IPR007568">
    <property type="entry name" value="RTA1"/>
</dbReference>
<evidence type="ECO:0000256" key="2">
    <source>
        <dbReference type="ARBA" id="ARBA00007870"/>
    </source>
</evidence>
<organism evidence="12">
    <name type="scientific">Fusarium oxysporum (strain Fo5176)</name>
    <name type="common">Fusarium vascular wilt</name>
    <dbReference type="NCBI Taxonomy" id="660025"/>
    <lineage>
        <taxon>Eukaryota</taxon>
        <taxon>Fungi</taxon>
        <taxon>Dikarya</taxon>
        <taxon>Ascomycota</taxon>
        <taxon>Pezizomycotina</taxon>
        <taxon>Sordariomycetes</taxon>
        <taxon>Hypocreomycetidae</taxon>
        <taxon>Hypocreales</taxon>
        <taxon>Nectriaceae</taxon>
        <taxon>Fusarium</taxon>
        <taxon>Fusarium oxysporum species complex</taxon>
    </lineage>
</organism>
<evidence type="ECO:0000259" key="10">
    <source>
        <dbReference type="Pfam" id="PF02558"/>
    </source>
</evidence>
<dbReference type="InterPro" id="IPR021858">
    <property type="entry name" value="Fun_TF"/>
</dbReference>
<dbReference type="STRING" id="660025.F9G0J6"/>
<evidence type="ECO:0000313" key="12">
    <source>
        <dbReference type="EMBL" id="EGU77294.1"/>
    </source>
</evidence>
<evidence type="ECO:0000256" key="9">
    <source>
        <dbReference type="SAM" id="Phobius"/>
    </source>
</evidence>
<dbReference type="SUPFAM" id="SSF51735">
    <property type="entry name" value="NAD(P)-binding Rossmann-fold domains"/>
    <property type="match status" value="1"/>
</dbReference>
<dbReference type="GO" id="GO:0016020">
    <property type="term" value="C:membrane"/>
    <property type="evidence" value="ECO:0007669"/>
    <property type="project" value="UniProtKB-SubCell"/>
</dbReference>
<dbReference type="InterPro" id="IPR003710">
    <property type="entry name" value="ApbA"/>
</dbReference>
<evidence type="ECO:0000256" key="3">
    <source>
        <dbReference type="ARBA" id="ARBA00022692"/>
    </source>
</evidence>